<dbReference type="SMART" id="SM01008">
    <property type="entry name" value="Ald_Xan_dh_C"/>
    <property type="match status" value="1"/>
</dbReference>
<feature type="binding site" evidence="11">
    <location>
        <position position="265"/>
    </location>
    <ligand>
        <name>FAD</name>
        <dbReference type="ChEBI" id="CHEBI:57692"/>
    </ligand>
</feature>
<dbReference type="Gene3D" id="3.10.20.30">
    <property type="match status" value="1"/>
</dbReference>
<feature type="binding site" evidence="11">
    <location>
        <position position="704"/>
    </location>
    <ligand>
        <name>substrate</name>
    </ligand>
</feature>
<dbReference type="SUPFAM" id="SSF47741">
    <property type="entry name" value="CO dehydrogenase ISP C-domain like"/>
    <property type="match status" value="1"/>
</dbReference>
<evidence type="ECO:0000256" key="12">
    <source>
        <dbReference type="PIRSR" id="PIRSR000127-3"/>
    </source>
</evidence>
<feature type="binding site" evidence="12">
    <location>
        <position position="11"/>
    </location>
    <ligand>
        <name>[2Fe-2S] cluster</name>
        <dbReference type="ChEBI" id="CHEBI:190135"/>
        <label>1</label>
    </ligand>
</feature>
<feature type="binding site" evidence="11">
    <location>
        <position position="242"/>
    </location>
    <ligand>
        <name>FAD</name>
        <dbReference type="ChEBI" id="CHEBI:57692"/>
    </ligand>
</feature>
<dbReference type="PANTHER" id="PTHR45444">
    <property type="entry name" value="XANTHINE DEHYDROGENASE"/>
    <property type="match status" value="1"/>
</dbReference>
<evidence type="ECO:0000256" key="2">
    <source>
        <dbReference type="ARBA" id="ARBA00006849"/>
    </source>
</evidence>
<comment type="cofactor">
    <cofactor evidence="1 11">
        <name>FAD</name>
        <dbReference type="ChEBI" id="CHEBI:57692"/>
    </cofactor>
</comment>
<evidence type="ECO:0000256" key="3">
    <source>
        <dbReference type="ARBA" id="ARBA00011738"/>
    </source>
</evidence>
<gene>
    <name evidence="14" type="ORF">C0Q70_13453</name>
</gene>
<keyword evidence="4" id="KW-0285">Flavoprotein</keyword>
<keyword evidence="5 12" id="KW-0001">2Fe-2S</keyword>
<dbReference type="SUPFAM" id="SSF56176">
    <property type="entry name" value="FAD-binding/transporter-associated domain-like"/>
    <property type="match status" value="1"/>
</dbReference>
<dbReference type="InterPro" id="IPR036683">
    <property type="entry name" value="CO_DH_flav_C_dom_sf"/>
</dbReference>
<comment type="subunit">
    <text evidence="3">Homodimer.</text>
</comment>
<dbReference type="InterPro" id="IPR012675">
    <property type="entry name" value="Beta-grasp_dom_sf"/>
</dbReference>
<dbReference type="Gene3D" id="3.30.365.10">
    <property type="entry name" value="Aldehyde oxidase/xanthine dehydrogenase, molybdopterin binding domain"/>
    <property type="match status" value="5"/>
</dbReference>
<feature type="binding site" evidence="12">
    <location>
        <position position="88"/>
    </location>
    <ligand>
        <name>[2Fe-2S] cluster</name>
        <dbReference type="ChEBI" id="CHEBI:190135"/>
        <label>2</label>
    </ligand>
</feature>
<dbReference type="PIRSF" id="PIRSF000127">
    <property type="entry name" value="Xanthine_DH"/>
    <property type="match status" value="1"/>
</dbReference>
<dbReference type="EMBL" id="PZQS01000008">
    <property type="protein sequence ID" value="PVD25793.1"/>
    <property type="molecule type" value="Genomic_DNA"/>
</dbReference>
<dbReference type="SUPFAM" id="SSF56003">
    <property type="entry name" value="Molybdenum cofactor-binding domain"/>
    <property type="match status" value="1"/>
</dbReference>
<keyword evidence="15" id="KW-1185">Reference proteome</keyword>
<feature type="binding site" evidence="12">
    <location>
        <position position="86"/>
    </location>
    <ligand>
        <name>[2Fe-2S] cluster</name>
        <dbReference type="ChEBI" id="CHEBI:190135"/>
        <label>2</label>
    </ligand>
</feature>
<feature type="domain" description="FAD-binding PCMH-type" evidence="13">
    <location>
        <begin position="183"/>
        <end position="320"/>
    </location>
</feature>
<dbReference type="Pfam" id="PF01799">
    <property type="entry name" value="Fer2_2"/>
    <property type="match status" value="1"/>
</dbReference>
<feature type="binding site" evidence="12">
    <location>
        <position position="921"/>
    </location>
    <ligand>
        <name>Mo-molybdopterin</name>
        <dbReference type="ChEBI" id="CHEBI:71302"/>
    </ligand>
    <ligandPart>
        <name>Mo</name>
        <dbReference type="ChEBI" id="CHEBI:28685"/>
    </ligandPart>
</feature>
<evidence type="ECO:0000256" key="9">
    <source>
        <dbReference type="ARBA" id="ARBA00034078"/>
    </source>
</evidence>
<evidence type="ECO:0000313" key="14">
    <source>
        <dbReference type="EMBL" id="PVD25793.1"/>
    </source>
</evidence>
<dbReference type="SMART" id="SM01092">
    <property type="entry name" value="CO_deh_flav_C"/>
    <property type="match status" value="1"/>
</dbReference>
<dbReference type="AlphaFoldDB" id="A0A2T7NXA0"/>
<evidence type="ECO:0000313" key="15">
    <source>
        <dbReference type="Proteomes" id="UP000245119"/>
    </source>
</evidence>
<comment type="caution">
    <text evidence="14">The sequence shown here is derived from an EMBL/GenBank/DDBJ whole genome shotgun (WGS) entry which is preliminary data.</text>
</comment>
<accession>A0A2T7NXA0</accession>
<proteinExistence type="inferred from homology"/>
<dbReference type="OrthoDB" id="8300278at2759"/>
<comment type="cofactor">
    <cofactor evidence="9">
        <name>[2Fe-2S] cluster</name>
        <dbReference type="ChEBI" id="CHEBI:190135"/>
    </cofactor>
</comment>
<dbReference type="Proteomes" id="UP000245119">
    <property type="component" value="Linkage Group LG8"/>
</dbReference>
<dbReference type="GO" id="GO:0016491">
    <property type="term" value="F:oxidoreductase activity"/>
    <property type="evidence" value="ECO:0007669"/>
    <property type="project" value="UniProtKB-KW"/>
</dbReference>
<dbReference type="PANTHER" id="PTHR45444:SF3">
    <property type="entry name" value="XANTHINE DEHYDROGENASE"/>
    <property type="match status" value="1"/>
</dbReference>
<keyword evidence="12" id="KW-0500">Molybdenum</keyword>
<dbReference type="Pfam" id="PF00941">
    <property type="entry name" value="FAD_binding_5"/>
    <property type="match status" value="1"/>
</dbReference>
<keyword evidence="12" id="KW-0408">Iron</keyword>
<keyword evidence="6 11" id="KW-0274">FAD</keyword>
<dbReference type="GO" id="GO:0051537">
    <property type="term" value="F:2 iron, 2 sulfur cluster binding"/>
    <property type="evidence" value="ECO:0007669"/>
    <property type="project" value="UniProtKB-KW"/>
</dbReference>
<dbReference type="Pfam" id="PF03450">
    <property type="entry name" value="CO_deh_flav_C"/>
    <property type="match status" value="1"/>
</dbReference>
<evidence type="ECO:0000256" key="10">
    <source>
        <dbReference type="PIRSR" id="PIRSR000127-1"/>
    </source>
</evidence>
<dbReference type="GO" id="GO:0071949">
    <property type="term" value="F:FAD binding"/>
    <property type="evidence" value="ECO:0007669"/>
    <property type="project" value="InterPro"/>
</dbReference>
<evidence type="ECO:0000256" key="6">
    <source>
        <dbReference type="ARBA" id="ARBA00022827"/>
    </source>
</evidence>
<name>A0A2T7NXA0_POMCA</name>
<evidence type="ECO:0000256" key="8">
    <source>
        <dbReference type="ARBA" id="ARBA00023014"/>
    </source>
</evidence>
<dbReference type="Gene3D" id="3.90.1170.50">
    <property type="entry name" value="Aldehyde oxidase/xanthine dehydrogenase, a/b hammerhead"/>
    <property type="match status" value="1"/>
</dbReference>
<dbReference type="InterPro" id="IPR002346">
    <property type="entry name" value="Mopterin_DH_FAD-bd"/>
</dbReference>
<dbReference type="InterPro" id="IPR000674">
    <property type="entry name" value="Ald_Oxase/Xan_DH_a/b"/>
</dbReference>
<evidence type="ECO:0000256" key="5">
    <source>
        <dbReference type="ARBA" id="ARBA00022714"/>
    </source>
</evidence>
<dbReference type="Pfam" id="PF20256">
    <property type="entry name" value="MoCoBD_2"/>
    <property type="match status" value="1"/>
</dbReference>
<feature type="binding site" evidence="11">
    <location>
        <position position="328"/>
    </location>
    <ligand>
        <name>FAD</name>
        <dbReference type="ChEBI" id="CHEBI:57692"/>
    </ligand>
</feature>
<dbReference type="InterPro" id="IPR002888">
    <property type="entry name" value="2Fe-2S-bd"/>
</dbReference>
<dbReference type="InterPro" id="IPR016166">
    <property type="entry name" value="FAD-bd_PCMH"/>
</dbReference>
<dbReference type="Gene3D" id="3.30.465.10">
    <property type="match status" value="1"/>
</dbReference>
<dbReference type="FunFam" id="3.30.390.50:FF:000001">
    <property type="entry name" value="Xanthine dehydrogenase oxidase"/>
    <property type="match status" value="1"/>
</dbReference>
<dbReference type="Gene3D" id="3.30.390.50">
    <property type="entry name" value="CO dehydrogenase flavoprotein, C-terminal domain"/>
    <property type="match status" value="1"/>
</dbReference>
<feature type="binding site" evidence="11">
    <location>
        <position position="755"/>
    </location>
    <ligand>
        <name>substrate</name>
    </ligand>
</feature>
<dbReference type="SUPFAM" id="SSF54665">
    <property type="entry name" value="CO dehydrogenase molybdoprotein N-domain-like"/>
    <property type="match status" value="1"/>
</dbReference>
<evidence type="ECO:0000256" key="4">
    <source>
        <dbReference type="ARBA" id="ARBA00022630"/>
    </source>
</evidence>
<dbReference type="GO" id="GO:0005506">
    <property type="term" value="F:iron ion binding"/>
    <property type="evidence" value="ECO:0007669"/>
    <property type="project" value="InterPro"/>
</dbReference>
<dbReference type="FunFam" id="3.90.1170.50:FF:000001">
    <property type="entry name" value="Aldehyde oxidase 1"/>
    <property type="match status" value="1"/>
</dbReference>
<dbReference type="FunFam" id="3.30.465.10:FF:000004">
    <property type="entry name" value="Xanthine dehydrogenase/oxidase"/>
    <property type="match status" value="1"/>
</dbReference>
<keyword evidence="8 12" id="KW-0411">Iron-sulfur</keyword>
<dbReference type="InterPro" id="IPR036884">
    <property type="entry name" value="2Fe-2S-bd_dom_sf"/>
</dbReference>
<dbReference type="InterPro" id="IPR016169">
    <property type="entry name" value="FAD-bd_PCMH_sub2"/>
</dbReference>
<feature type="binding site" evidence="12">
    <location>
        <position position="753"/>
    </location>
    <ligand>
        <name>Mo-molybdopterin</name>
        <dbReference type="ChEBI" id="CHEBI:71302"/>
    </ligand>
    <ligandPart>
        <name>Mo</name>
        <dbReference type="ChEBI" id="CHEBI:28685"/>
    </ligandPart>
</feature>
<dbReference type="PROSITE" id="PS51387">
    <property type="entry name" value="FAD_PCMH"/>
    <property type="match status" value="1"/>
</dbReference>
<protein>
    <recommendedName>
        <fullName evidence="13">FAD-binding PCMH-type domain-containing protein</fullName>
    </recommendedName>
</protein>
<dbReference type="InterPro" id="IPR036318">
    <property type="entry name" value="FAD-bd_PCMH-like_sf"/>
</dbReference>
<comment type="similarity">
    <text evidence="2">Belongs to the xanthine dehydrogenase family.</text>
</comment>
<dbReference type="InterPro" id="IPR036856">
    <property type="entry name" value="Ald_Oxase/Xan_DH_a/b_sf"/>
</dbReference>
<sequence length="1155" mass="125987">MVVRHYSVNACLAPLCSMHGLAVITVEGIGNMQAGLHPAQERLASAHGSQCGFCTPGFVMSMYTLLRNHPTPSALQLESAFDGNLCRCTGYRPIIDGYRSFMKGDCKSKNCCMDNYAQSGCGKNNCCMVGGKNASLTSIDGSAEKIKNSQEKVTLYDPTQEPIFPPDLKELRQSLRSSTIQSLLLLPMLLELLAVEYTEEGIRFGSSVTLSTLDNTLKEAVRKMPESKTRIFSAFLEMLQWFAGHQIRNVAALGGNIMTASPISDLNPLLLACGAVLQVVGIDGTVRKIIMDSKFFVGYRQTVVQKSEILVSVLIPFSQENEYFLGFKQANRKEDDISIVNAGLRVLLEKDTSVSDASFAFGGMAPVTVMATKTREGIIGRKWNEELLSIACQLLMDDLPLDPSAPGGLVAFRRSLTLSFFFKFYLSVLKSLHKQDLAVEVPIKQSYLSALQPLERSLPCGSQVYEAVQEGQSPDDALHRPLVHQSAYKQASGEAVYLDDIPVSEGELFAAFVLSKKAHARLVSVDATPALGIPGVVDFVSHKDVPGSNVWGVGEEIFASSEVVHQGQVIGVVVAETQVIAQRAAAAVKVEYEALDSTITIKEAIKKGSFFPPKHEIKRGDLAAGFAASDHVLEGKVHIEAQEHFYLECHSVLVKPGEDDEMEVIATTQGLTGVQECLAPALGVLQHKIVVRTKRLGGGFGGKETRNIPVTLPVAVAAKKLKRSIRCAPGPAMRQTDDDRNTSSSSWLLQAFRGFGGPQAMIIAETWMSHVAYSLKKLPHEVREMNFYQEGSFTHFNQVLEQVTLQQCWKDCLNMSQFSERRKEVTLYNSENRWRKRGLAIIPTKFGLSFGKLDMNQGGALVHIYVDGSVLVAHGGVEMGQGLHTKMIQVVTSKVLQIPTTKITILETATNTVPNTSPTAASMSSDIYGEAVREACETLRTRLDSFIHSTGRTGMSWEELIRAAYESRINLSASGFCIIPDIGYDFSTGEGKPFSYYAYGVACSEVEIDCLTGDHVVLRTDIVMDVGKSLNPAIDVGQIEGAFVQGYGLVMLEQYKVQPDGTLLTRGPGTYKIPSLGNIPKVFNVCLLQNSRNPRAGIGEPPLFLATSVLQAVQDAVASARQDAGLEPFIILDTPATPDIIRMACQDQFTKEASW</sequence>
<dbReference type="InterPro" id="IPR016208">
    <property type="entry name" value="Ald_Oxase/xanthine_DH-like"/>
</dbReference>
<feature type="binding site" evidence="11">
    <location>
        <position position="310"/>
    </location>
    <ligand>
        <name>FAD</name>
        <dbReference type="ChEBI" id="CHEBI:57692"/>
    </ligand>
</feature>
<dbReference type="InterPro" id="IPR037165">
    <property type="entry name" value="AldOxase/xan_DH_Mopterin-bd_sf"/>
</dbReference>
<comment type="cofactor">
    <cofactor evidence="12">
        <name>Mo-molybdopterin</name>
        <dbReference type="ChEBI" id="CHEBI:71302"/>
    </cofactor>
    <text evidence="12">Binds 1 Mo-molybdopterin (Mo-MPT) cofactor per subunit.</text>
</comment>
<evidence type="ECO:0000256" key="11">
    <source>
        <dbReference type="PIRSR" id="PIRSR000127-2"/>
    </source>
</evidence>
<evidence type="ECO:0000259" key="13">
    <source>
        <dbReference type="PROSITE" id="PS51387"/>
    </source>
</evidence>
<feature type="active site" description="Proton acceptor" evidence="10">
    <location>
        <position position="1100"/>
    </location>
</feature>
<dbReference type="FunFam" id="3.30.365.10:FF:000004">
    <property type="entry name" value="Xanthine dehydrogenase oxidase"/>
    <property type="match status" value="1"/>
</dbReference>
<keyword evidence="7" id="KW-0560">Oxidoreductase</keyword>
<reference evidence="14 15" key="1">
    <citation type="submission" date="2018-04" db="EMBL/GenBank/DDBJ databases">
        <title>The genome of golden apple snail Pomacea canaliculata provides insight into stress tolerance and invasive adaptation.</title>
        <authorList>
            <person name="Liu C."/>
            <person name="Liu B."/>
            <person name="Ren Y."/>
            <person name="Zhang Y."/>
            <person name="Wang H."/>
            <person name="Li S."/>
            <person name="Jiang F."/>
            <person name="Yin L."/>
            <person name="Zhang G."/>
            <person name="Qian W."/>
            <person name="Fan W."/>
        </authorList>
    </citation>
    <scope>NUCLEOTIDE SEQUENCE [LARGE SCALE GENOMIC DNA]</scope>
    <source>
        <strain evidence="14">SZHN2017</strain>
        <tissue evidence="14">Muscle</tissue>
    </source>
</reference>
<dbReference type="Pfam" id="PF02738">
    <property type="entry name" value="MoCoBD_1"/>
    <property type="match status" value="2"/>
</dbReference>
<feature type="binding site" evidence="12">
    <location>
        <position position="669"/>
    </location>
    <ligand>
        <name>Mo-molybdopterin</name>
        <dbReference type="ChEBI" id="CHEBI:71302"/>
    </ligand>
    <ligandPart>
        <name>Mo</name>
        <dbReference type="ChEBI" id="CHEBI:28685"/>
    </ligandPart>
</feature>
<evidence type="ECO:0000256" key="7">
    <source>
        <dbReference type="ARBA" id="ARBA00023002"/>
    </source>
</evidence>
<dbReference type="Pfam" id="PF01315">
    <property type="entry name" value="Ald_Xan_dh_C"/>
    <property type="match status" value="1"/>
</dbReference>
<feature type="binding site" evidence="12">
    <location>
        <position position="54"/>
    </location>
    <ligand>
        <name>[2Fe-2S] cluster</name>
        <dbReference type="ChEBI" id="CHEBI:190135"/>
        <label>2</label>
    </ligand>
</feature>
<dbReference type="InterPro" id="IPR008274">
    <property type="entry name" value="AldOxase/xan_DH_MoCoBD1"/>
</dbReference>
<comment type="cofactor">
    <cofactor evidence="12">
        <name>[2Fe-2S] cluster</name>
        <dbReference type="ChEBI" id="CHEBI:190135"/>
    </cofactor>
    <text evidence="12">Binds 2 [2Fe-2S] clusters.</text>
</comment>
<organism evidence="14 15">
    <name type="scientific">Pomacea canaliculata</name>
    <name type="common">Golden apple snail</name>
    <dbReference type="NCBI Taxonomy" id="400727"/>
    <lineage>
        <taxon>Eukaryota</taxon>
        <taxon>Metazoa</taxon>
        <taxon>Spiralia</taxon>
        <taxon>Lophotrochozoa</taxon>
        <taxon>Mollusca</taxon>
        <taxon>Gastropoda</taxon>
        <taxon>Caenogastropoda</taxon>
        <taxon>Architaenioglossa</taxon>
        <taxon>Ampullarioidea</taxon>
        <taxon>Ampullariidae</taxon>
        <taxon>Pomacea</taxon>
    </lineage>
</organism>
<dbReference type="SUPFAM" id="SSF55447">
    <property type="entry name" value="CO dehydrogenase flavoprotein C-terminal domain-like"/>
    <property type="match status" value="1"/>
</dbReference>
<evidence type="ECO:0000256" key="1">
    <source>
        <dbReference type="ARBA" id="ARBA00001974"/>
    </source>
</evidence>
<dbReference type="InterPro" id="IPR046867">
    <property type="entry name" value="AldOxase/xan_DH_MoCoBD2"/>
</dbReference>
<feature type="binding site" evidence="12">
    <location>
        <position position="51"/>
    </location>
    <ligand>
        <name>[2Fe-2S] cluster</name>
        <dbReference type="ChEBI" id="CHEBI:190135"/>
        <label>2</label>
    </ligand>
</feature>
<dbReference type="InterPro" id="IPR005107">
    <property type="entry name" value="CO_DH_flav_C"/>
</dbReference>
<dbReference type="FunFam" id="3.30.365.10:FF:000001">
    <property type="entry name" value="Xanthine dehydrogenase oxidase"/>
    <property type="match status" value="1"/>
</dbReference>
<dbReference type="Gene3D" id="1.10.150.120">
    <property type="entry name" value="[2Fe-2S]-binding domain"/>
    <property type="match status" value="1"/>
</dbReference>
<feature type="binding site" evidence="12">
    <location>
        <position position="700"/>
    </location>
    <ligand>
        <name>Mo-molybdopterin</name>
        <dbReference type="ChEBI" id="CHEBI:71302"/>
    </ligand>
    <ligandPart>
        <name>Mo</name>
        <dbReference type="ChEBI" id="CHEBI:28685"/>
    </ligandPart>
</feature>
<keyword evidence="12" id="KW-0479">Metal-binding</keyword>